<accession>A0A316UTD7</accession>
<keyword evidence="4" id="KW-1185">Reference proteome</keyword>
<evidence type="ECO:0000256" key="1">
    <source>
        <dbReference type="SAM" id="MobiDB-lite"/>
    </source>
</evidence>
<organism evidence="3 4">
    <name type="scientific">Jaminaea rosea</name>
    <dbReference type="NCBI Taxonomy" id="1569628"/>
    <lineage>
        <taxon>Eukaryota</taxon>
        <taxon>Fungi</taxon>
        <taxon>Dikarya</taxon>
        <taxon>Basidiomycota</taxon>
        <taxon>Ustilaginomycotina</taxon>
        <taxon>Exobasidiomycetes</taxon>
        <taxon>Microstromatales</taxon>
        <taxon>Microstromatales incertae sedis</taxon>
        <taxon>Jaminaea</taxon>
    </lineage>
</organism>
<sequence>MASTSPPPVQMGPSSFHPTLSLSLPSSFLSPPSASSSSSHPCQPHLLLSLPPSLFLDPWHPTTSTFQLVSKVEQINYLSAGSEGNVELEKAVGWIKAGEAKRRGSVAAREAEEAAMREEPVEAKLEQTEVRFIAGEGYVTRTLSADEHRATEVVSLPKEGTESSASSGSSRKKTAPNRENEAILIKLASRSSSESTSATPSPITIEMPLHARYLPPVDSSSSSKRSSLLSHLLPGGHEGNYQSIAPSSIEAFWVCPSGALTPLDDTREGGAIWEKVLRPSKLLPASHVHLTSPLIDLLTPGGASKPAIHRLANLDLSQEEATIKLPTGDAALASEAFMITQTVLGLLAVWILLRVKGLTSGKD</sequence>
<evidence type="ECO:0000256" key="2">
    <source>
        <dbReference type="SAM" id="Phobius"/>
    </source>
</evidence>
<feature type="region of interest" description="Disordered" evidence="1">
    <location>
        <begin position="150"/>
        <end position="179"/>
    </location>
</feature>
<keyword evidence="2" id="KW-1133">Transmembrane helix</keyword>
<protein>
    <submittedName>
        <fullName evidence="3">Uncharacterized protein</fullName>
    </submittedName>
</protein>
<keyword evidence="2" id="KW-0812">Transmembrane</keyword>
<dbReference type="GO" id="GO:0005789">
    <property type="term" value="C:endoplasmic reticulum membrane"/>
    <property type="evidence" value="ECO:0007669"/>
    <property type="project" value="UniProtKB-SubCell"/>
</dbReference>
<dbReference type="GO" id="GO:0006506">
    <property type="term" value="P:GPI anchor biosynthetic process"/>
    <property type="evidence" value="ECO:0007669"/>
    <property type="project" value="UniProtKB-UniPathway"/>
</dbReference>
<keyword evidence="2" id="KW-0472">Membrane</keyword>
<evidence type="ECO:0000313" key="3">
    <source>
        <dbReference type="EMBL" id="PWN28556.1"/>
    </source>
</evidence>
<name>A0A316UTD7_9BASI</name>
<dbReference type="AlphaFoldDB" id="A0A316UTD7"/>
<dbReference type="Proteomes" id="UP000245884">
    <property type="component" value="Unassembled WGS sequence"/>
</dbReference>
<dbReference type="UniPathway" id="UPA00196"/>
<proteinExistence type="predicted"/>
<dbReference type="EMBL" id="KZ819665">
    <property type="protein sequence ID" value="PWN28556.1"/>
    <property type="molecule type" value="Genomic_DNA"/>
</dbReference>
<feature type="transmembrane region" description="Helical" evidence="2">
    <location>
        <begin position="336"/>
        <end position="353"/>
    </location>
</feature>
<gene>
    <name evidence="3" type="ORF">BDZ90DRAFT_231539</name>
</gene>
<dbReference type="GeneID" id="37027724"/>
<evidence type="ECO:0000313" key="4">
    <source>
        <dbReference type="Proteomes" id="UP000245884"/>
    </source>
</evidence>
<dbReference type="RefSeq" id="XP_025363168.1">
    <property type="nucleotide sequence ID" value="XM_025505901.1"/>
</dbReference>
<reference evidence="3 4" key="1">
    <citation type="journal article" date="2018" name="Mol. Biol. Evol.">
        <title>Broad Genomic Sampling Reveals a Smut Pathogenic Ancestry of the Fungal Clade Ustilaginomycotina.</title>
        <authorList>
            <person name="Kijpornyongpan T."/>
            <person name="Mondo S.J."/>
            <person name="Barry K."/>
            <person name="Sandor L."/>
            <person name="Lee J."/>
            <person name="Lipzen A."/>
            <person name="Pangilinan J."/>
            <person name="LaButti K."/>
            <person name="Hainaut M."/>
            <person name="Henrissat B."/>
            <person name="Grigoriev I.V."/>
            <person name="Spatafora J.W."/>
            <person name="Aime M.C."/>
        </authorList>
    </citation>
    <scope>NUCLEOTIDE SEQUENCE [LARGE SCALE GENOMIC DNA]</scope>
    <source>
        <strain evidence="3 4">MCA 5214</strain>
    </source>
</reference>